<dbReference type="KEGG" id="nyu:D7D52_11195"/>
<dbReference type="Proteomes" id="UP000267164">
    <property type="component" value="Chromosome"/>
</dbReference>
<dbReference type="AlphaFoldDB" id="A0A386ZCI0"/>
<dbReference type="EMBL" id="CP032568">
    <property type="protein sequence ID" value="AYF74335.1"/>
    <property type="molecule type" value="Genomic_DNA"/>
</dbReference>
<sequence>MKSDTVIGWRRAALMALQFFVAFEIASVVANLEWHEISFELDEMIAVLAPAALIAAALWWRLNSQKSSG</sequence>
<evidence type="ECO:0000313" key="3">
    <source>
        <dbReference type="Proteomes" id="UP000267164"/>
    </source>
</evidence>
<evidence type="ECO:0000313" key="2">
    <source>
        <dbReference type="EMBL" id="AYF74335.1"/>
    </source>
</evidence>
<keyword evidence="1" id="KW-1133">Transmembrane helix</keyword>
<keyword evidence="1" id="KW-0812">Transmembrane</keyword>
<feature type="transmembrane region" description="Helical" evidence="1">
    <location>
        <begin position="12"/>
        <end position="32"/>
    </location>
</feature>
<gene>
    <name evidence="2" type="ORF">D7D52_11195</name>
</gene>
<dbReference type="RefSeq" id="WP_120736256.1">
    <property type="nucleotide sequence ID" value="NZ_CP032568.1"/>
</dbReference>
<organism evidence="2 3">
    <name type="scientific">Nocardia yunnanensis</name>
    <dbReference type="NCBI Taxonomy" id="2382165"/>
    <lineage>
        <taxon>Bacteria</taxon>
        <taxon>Bacillati</taxon>
        <taxon>Actinomycetota</taxon>
        <taxon>Actinomycetes</taxon>
        <taxon>Mycobacteriales</taxon>
        <taxon>Nocardiaceae</taxon>
        <taxon>Nocardia</taxon>
    </lineage>
</organism>
<feature type="transmembrane region" description="Helical" evidence="1">
    <location>
        <begin position="44"/>
        <end position="62"/>
    </location>
</feature>
<accession>A0A386ZCI0</accession>
<keyword evidence="1" id="KW-0472">Membrane</keyword>
<reference evidence="2 3" key="1">
    <citation type="submission" date="2018-09" db="EMBL/GenBank/DDBJ databases">
        <title>Nocardia yunnanensis sp. nov., an actinomycete isolated from a soil sample.</title>
        <authorList>
            <person name="Zhang J."/>
        </authorList>
    </citation>
    <scope>NUCLEOTIDE SEQUENCE [LARGE SCALE GENOMIC DNA]</scope>
    <source>
        <strain evidence="2 3">CFHS0054</strain>
    </source>
</reference>
<protein>
    <submittedName>
        <fullName evidence="2">Uncharacterized protein</fullName>
    </submittedName>
</protein>
<evidence type="ECO:0000256" key="1">
    <source>
        <dbReference type="SAM" id="Phobius"/>
    </source>
</evidence>
<proteinExistence type="predicted"/>
<name>A0A386ZCI0_9NOCA</name>
<keyword evidence="3" id="KW-1185">Reference proteome</keyword>